<keyword evidence="5" id="KW-1185">Reference proteome</keyword>
<sequence length="250" mass="27187">MATPGRATNGTDETLDELRRYSLSLVQPRTGYRYSLDPLLLCAFVAERATGGSLIDLGTGCGIIPLLMTRHYGAASAVGVECQEAMAGLAERNCSLNGSQNHVRILREDILDLRRHFPVSSFDSVLSNPPFRNPGTGKTSPRAGRDIARHETTAGLSDFLSVAKYLVKPGGSIFFVYLPSRLQEFMAVAGELKLAVARLRMVHGTIGAEARIFLAELKKGRKCDLAVEPPLVIYKDDGSYSDEAEQILES</sequence>
<feature type="domain" description="Methyltransferase small" evidence="3">
    <location>
        <begin position="40"/>
        <end position="136"/>
    </location>
</feature>
<evidence type="ECO:0000259" key="3">
    <source>
        <dbReference type="Pfam" id="PF05175"/>
    </source>
</evidence>
<dbReference type="SUPFAM" id="SSF53335">
    <property type="entry name" value="S-adenosyl-L-methionine-dependent methyltransferases"/>
    <property type="match status" value="1"/>
</dbReference>
<keyword evidence="1 4" id="KW-0808">Transferase</keyword>
<reference evidence="4 5" key="1">
    <citation type="submission" date="2021-05" db="EMBL/GenBank/DDBJ databases">
        <title>The draft genome of Geobacter pelophilus DSM 12255.</title>
        <authorList>
            <person name="Xu Z."/>
            <person name="Masuda Y."/>
            <person name="Itoh H."/>
            <person name="Senoo K."/>
        </authorList>
    </citation>
    <scope>NUCLEOTIDE SEQUENCE [LARGE SCALE GENOMIC DNA]</scope>
    <source>
        <strain evidence="4 5">DSM 12255</strain>
    </source>
</reference>
<dbReference type="InterPro" id="IPR007848">
    <property type="entry name" value="Small_mtfrase_dom"/>
</dbReference>
<organism evidence="4 5">
    <name type="scientific">Geoanaerobacter pelophilus</name>
    <dbReference type="NCBI Taxonomy" id="60036"/>
    <lineage>
        <taxon>Bacteria</taxon>
        <taxon>Pseudomonadati</taxon>
        <taxon>Thermodesulfobacteriota</taxon>
        <taxon>Desulfuromonadia</taxon>
        <taxon>Geobacterales</taxon>
        <taxon>Geobacteraceae</taxon>
        <taxon>Geoanaerobacter</taxon>
    </lineage>
</organism>
<evidence type="ECO:0000313" key="5">
    <source>
        <dbReference type="Proteomes" id="UP000811899"/>
    </source>
</evidence>
<evidence type="ECO:0000256" key="2">
    <source>
        <dbReference type="ARBA" id="ARBA00022691"/>
    </source>
</evidence>
<dbReference type="Gene3D" id="3.40.50.150">
    <property type="entry name" value="Vaccinia Virus protein VP39"/>
    <property type="match status" value="1"/>
</dbReference>
<comment type="caution">
    <text evidence="4">The sequence shown here is derived from an EMBL/GenBank/DDBJ whole genome shotgun (WGS) entry which is preliminary data.</text>
</comment>
<dbReference type="GO" id="GO:0008168">
    <property type="term" value="F:methyltransferase activity"/>
    <property type="evidence" value="ECO:0007669"/>
    <property type="project" value="UniProtKB-KW"/>
</dbReference>
<name>A0AAW4L9U5_9BACT</name>
<dbReference type="PANTHER" id="PTHR47739:SF1">
    <property type="entry name" value="TRNA1(VAL) (ADENINE(37)-N6)-METHYLTRANSFERASE"/>
    <property type="match status" value="1"/>
</dbReference>
<dbReference type="InterPro" id="IPR029063">
    <property type="entry name" value="SAM-dependent_MTases_sf"/>
</dbReference>
<dbReference type="CDD" id="cd02440">
    <property type="entry name" value="AdoMet_MTases"/>
    <property type="match status" value="1"/>
</dbReference>
<gene>
    <name evidence="4" type="ORF">KI809_18530</name>
</gene>
<dbReference type="AlphaFoldDB" id="A0AAW4L9U5"/>
<dbReference type="EMBL" id="JAHCVJ010000010">
    <property type="protein sequence ID" value="MBT0666312.1"/>
    <property type="molecule type" value="Genomic_DNA"/>
</dbReference>
<dbReference type="Proteomes" id="UP000811899">
    <property type="component" value="Unassembled WGS sequence"/>
</dbReference>
<dbReference type="Pfam" id="PF05175">
    <property type="entry name" value="MTS"/>
    <property type="match status" value="1"/>
</dbReference>
<dbReference type="InterPro" id="IPR050210">
    <property type="entry name" value="tRNA_Adenine-N(6)_MTase"/>
</dbReference>
<dbReference type="GO" id="GO:0032259">
    <property type="term" value="P:methylation"/>
    <property type="evidence" value="ECO:0007669"/>
    <property type="project" value="UniProtKB-KW"/>
</dbReference>
<protein>
    <submittedName>
        <fullName evidence="4">Methyltransferase</fullName>
    </submittedName>
</protein>
<accession>A0AAW4L9U5</accession>
<dbReference type="PANTHER" id="PTHR47739">
    <property type="entry name" value="TRNA1(VAL) (ADENINE(37)-N6)-METHYLTRANSFERASE"/>
    <property type="match status" value="1"/>
</dbReference>
<keyword evidence="1 4" id="KW-0489">Methyltransferase</keyword>
<proteinExistence type="predicted"/>
<evidence type="ECO:0000313" key="4">
    <source>
        <dbReference type="EMBL" id="MBT0666312.1"/>
    </source>
</evidence>
<dbReference type="RefSeq" id="WP_214173086.1">
    <property type="nucleotide sequence ID" value="NZ_JAHCVJ010000010.1"/>
</dbReference>
<keyword evidence="2" id="KW-0949">S-adenosyl-L-methionine</keyword>
<evidence type="ECO:0000256" key="1">
    <source>
        <dbReference type="ARBA" id="ARBA00022603"/>
    </source>
</evidence>